<feature type="region of interest" description="Disordered" evidence="1">
    <location>
        <begin position="481"/>
        <end position="503"/>
    </location>
</feature>
<feature type="chain" id="PRO_5003194980" description="DUF1996 domain-containing protein" evidence="2">
    <location>
        <begin position="21"/>
        <end position="503"/>
    </location>
</feature>
<keyword evidence="2" id="KW-0732">Signal</keyword>
<evidence type="ECO:0000313" key="4">
    <source>
        <dbReference type="EMBL" id="CBY01535.1"/>
    </source>
</evidence>
<dbReference type="GeneID" id="13286844"/>
<dbReference type="Proteomes" id="UP000002668">
    <property type="component" value="Genome"/>
</dbReference>
<dbReference type="EMBL" id="FP929139">
    <property type="protein sequence ID" value="CBY01535.1"/>
    <property type="molecule type" value="Genomic_DNA"/>
</dbReference>
<dbReference type="OMA" id="ANCKDGI"/>
<reference evidence="5" key="1">
    <citation type="journal article" date="2011" name="Nat. Commun.">
        <title>Effector diversification within compartments of the Leptosphaeria maculans genome affected by Repeat-Induced Point mutations.</title>
        <authorList>
            <person name="Rouxel T."/>
            <person name="Grandaubert J."/>
            <person name="Hane J.K."/>
            <person name="Hoede C."/>
            <person name="van de Wouw A.P."/>
            <person name="Couloux A."/>
            <person name="Dominguez V."/>
            <person name="Anthouard V."/>
            <person name="Bally P."/>
            <person name="Bourras S."/>
            <person name="Cozijnsen A.J."/>
            <person name="Ciuffetti L.M."/>
            <person name="Degrave A."/>
            <person name="Dilmaghani A."/>
            <person name="Duret L."/>
            <person name="Fudal I."/>
            <person name="Goodwin S.B."/>
            <person name="Gout L."/>
            <person name="Glaser N."/>
            <person name="Linglin J."/>
            <person name="Kema G.H.J."/>
            <person name="Lapalu N."/>
            <person name="Lawrence C.B."/>
            <person name="May K."/>
            <person name="Meyer M."/>
            <person name="Ollivier B."/>
            <person name="Poulain J."/>
            <person name="Schoch C.L."/>
            <person name="Simon A."/>
            <person name="Spatafora J.W."/>
            <person name="Stachowiak A."/>
            <person name="Turgeon B.G."/>
            <person name="Tyler B.M."/>
            <person name="Vincent D."/>
            <person name="Weissenbach J."/>
            <person name="Amselem J."/>
            <person name="Quesneville H."/>
            <person name="Oliver R.P."/>
            <person name="Wincker P."/>
            <person name="Balesdent M.-H."/>
            <person name="Howlett B.J."/>
        </authorList>
    </citation>
    <scope>NUCLEOTIDE SEQUENCE [LARGE SCALE GENOMIC DNA]</scope>
    <source>
        <strain evidence="5">JN3 / isolate v23.1.3 / race Av1-4-5-6-7-8</strain>
    </source>
</reference>
<proteinExistence type="predicted"/>
<feature type="region of interest" description="Disordered" evidence="1">
    <location>
        <begin position="363"/>
        <end position="420"/>
    </location>
</feature>
<dbReference type="OrthoDB" id="74764at2759"/>
<dbReference type="HOGENOM" id="CLU_014722_1_1_1"/>
<evidence type="ECO:0000256" key="1">
    <source>
        <dbReference type="SAM" id="MobiDB-lite"/>
    </source>
</evidence>
<dbReference type="PANTHER" id="PTHR43662">
    <property type="match status" value="1"/>
</dbReference>
<dbReference type="STRING" id="985895.E5AE96"/>
<dbReference type="PANTHER" id="PTHR43662:SF7">
    <property type="entry name" value="DUF1996 DOMAIN-CONTAINING PROTEIN"/>
    <property type="match status" value="1"/>
</dbReference>
<sequence length="503" mass="54085">MKSVAHLSAAVALLSGTTNAFWRMPCHERTALLRLDPIVDKGTASSHGHSIFGGSNFAETTTYDMLRASTCTSCQFGDDKSAYWTPSLHFVHKDGKTEIVPQVGGMLAYYLLLGDNIKAFPKGFQMVAGDSRLRNFTRPLPDPPTAEWTDEDKTQLALGQKAIGFNCMNYNRAPEGSRQRHVFPDKEFLDANCANGIRAEIMFPSCWNGKDVSSPDHRSHVAYPSFIDGGECPEGFPVRLPTLFYETIWNTYAFKGIEGMLSWANGDPTGCGYHADFIGGWDIDVLQRAVDTCTNPSGRVEDCPVFAGDLQSEAKQAECKIEKIPEMLRHEDCEGPTHGLCGNVPVQQGPEYAAPLIPGIGVASPNAPSPSPAAPSPSPAAPDYPAAPPPAAPASSSAPPPPPAPVANPPPQPKVDPAANPVIPAVAPALPLVTPAADIKDAKPNDDDDDDIITTTTYTKEGVVYEVCIKEVEVTVTVMADDEPAPSPHLRRHAHRHRRNAGH</sequence>
<dbReference type="InterPro" id="IPR018535">
    <property type="entry name" value="DUF1996"/>
</dbReference>
<feature type="domain" description="DUF1996" evidence="3">
    <location>
        <begin position="36"/>
        <end position="281"/>
    </location>
</feature>
<feature type="compositionally biased region" description="Pro residues" evidence="1">
    <location>
        <begin position="367"/>
        <end position="414"/>
    </location>
</feature>
<name>E5AE96_LEPMJ</name>
<evidence type="ECO:0000259" key="3">
    <source>
        <dbReference type="Pfam" id="PF09362"/>
    </source>
</evidence>
<evidence type="ECO:0000313" key="5">
    <source>
        <dbReference type="Proteomes" id="UP000002668"/>
    </source>
</evidence>
<dbReference type="Pfam" id="PF09362">
    <property type="entry name" value="DUF1996"/>
    <property type="match status" value="1"/>
</dbReference>
<organism evidence="4 5">
    <name type="scientific">Leptosphaeria maculans (strain JN3 / isolate v23.1.3 / race Av1-4-5-6-7-8)</name>
    <name type="common">Blackleg fungus</name>
    <name type="synonym">Phoma lingam</name>
    <dbReference type="NCBI Taxonomy" id="985895"/>
    <lineage>
        <taxon>Eukaryota</taxon>
        <taxon>Fungi</taxon>
        <taxon>Dikarya</taxon>
        <taxon>Ascomycota</taxon>
        <taxon>Pezizomycotina</taxon>
        <taxon>Dothideomycetes</taxon>
        <taxon>Pleosporomycetidae</taxon>
        <taxon>Pleosporales</taxon>
        <taxon>Pleosporineae</taxon>
        <taxon>Leptosphaeriaceae</taxon>
        <taxon>Plenodomus</taxon>
        <taxon>Plenodomus lingam/Leptosphaeria maculans species complex</taxon>
    </lineage>
</organism>
<dbReference type="RefSeq" id="XP_003845014.1">
    <property type="nucleotide sequence ID" value="XM_003844966.1"/>
</dbReference>
<protein>
    <recommendedName>
        <fullName evidence="3">DUF1996 domain-containing protein</fullName>
    </recommendedName>
</protein>
<dbReference type="VEuPathDB" id="FungiDB:LEMA_P003220.1"/>
<evidence type="ECO:0000256" key="2">
    <source>
        <dbReference type="SAM" id="SignalP"/>
    </source>
</evidence>
<gene>
    <name evidence="4" type="ORF">LEMA_P003220.1</name>
</gene>
<feature type="compositionally biased region" description="Basic residues" evidence="1">
    <location>
        <begin position="489"/>
        <end position="503"/>
    </location>
</feature>
<dbReference type="AlphaFoldDB" id="E5AE96"/>
<accession>E5AE96</accession>
<dbReference type="eggNOG" id="ENOG502QW32">
    <property type="taxonomic scope" value="Eukaryota"/>
</dbReference>
<keyword evidence="5" id="KW-1185">Reference proteome</keyword>
<feature type="signal peptide" evidence="2">
    <location>
        <begin position="1"/>
        <end position="20"/>
    </location>
</feature>
<dbReference type="InParanoid" id="E5AE96"/>